<dbReference type="EMBL" id="BNAS01000006">
    <property type="protein sequence ID" value="GHH77971.1"/>
    <property type="molecule type" value="Genomic_DNA"/>
</dbReference>
<evidence type="ECO:0000313" key="3">
    <source>
        <dbReference type="Proteomes" id="UP000627369"/>
    </source>
</evidence>
<reference evidence="2" key="1">
    <citation type="journal article" date="2014" name="Int. J. Syst. Evol. Microbiol.">
        <title>Complete genome sequence of Corynebacterium casei LMG S-19264T (=DSM 44701T), isolated from a smear-ripened cheese.</title>
        <authorList>
            <consortium name="US DOE Joint Genome Institute (JGI-PGF)"/>
            <person name="Walter F."/>
            <person name="Albersmeier A."/>
            <person name="Kalinowski J."/>
            <person name="Ruckert C."/>
        </authorList>
    </citation>
    <scope>NUCLEOTIDE SEQUENCE</scope>
    <source>
        <strain evidence="2">CGMCC 4.7398</strain>
    </source>
</reference>
<keyword evidence="1" id="KW-1133">Transmembrane helix</keyword>
<feature type="transmembrane region" description="Helical" evidence="1">
    <location>
        <begin position="79"/>
        <end position="99"/>
    </location>
</feature>
<protein>
    <submittedName>
        <fullName evidence="2">Uncharacterized protein</fullName>
    </submittedName>
</protein>
<comment type="caution">
    <text evidence="2">The sequence shown here is derived from an EMBL/GenBank/DDBJ whole genome shotgun (WGS) entry which is preliminary data.</text>
</comment>
<dbReference type="AlphaFoldDB" id="A0A919G5X6"/>
<name>A0A919G5X6_9MICO</name>
<evidence type="ECO:0000256" key="1">
    <source>
        <dbReference type="SAM" id="Phobius"/>
    </source>
</evidence>
<dbReference type="Proteomes" id="UP000627369">
    <property type="component" value="Unassembled WGS sequence"/>
</dbReference>
<dbReference type="RefSeq" id="WP_189671053.1">
    <property type="nucleotide sequence ID" value="NZ_BNAS01000006.1"/>
</dbReference>
<keyword evidence="1" id="KW-0472">Membrane</keyword>
<proteinExistence type="predicted"/>
<keyword evidence="3" id="KW-1185">Reference proteome</keyword>
<keyword evidence="1" id="KW-0812">Transmembrane</keyword>
<accession>A0A919G5X6</accession>
<sequence>MVGLTDDTALFMTPLLFTTTAGLDQMLQATGTTGAILVTTSDPAGVSNRLEAAGFTVRSPAGLHDASLQLATDIYGSPVRLMVGVAFAAGTLIVALVAYTQVTEQQRELVVLKALGATLRRLRRIAVGQPAQVRAAARAAEADLATGLSSEHEGPSPLLRVGSAGVVFEL</sequence>
<evidence type="ECO:0000313" key="2">
    <source>
        <dbReference type="EMBL" id="GHH77971.1"/>
    </source>
</evidence>
<organism evidence="2 3">
    <name type="scientific">Promicromonospora soli</name>
    <dbReference type="NCBI Taxonomy" id="2035533"/>
    <lineage>
        <taxon>Bacteria</taxon>
        <taxon>Bacillati</taxon>
        <taxon>Actinomycetota</taxon>
        <taxon>Actinomycetes</taxon>
        <taxon>Micrococcales</taxon>
        <taxon>Promicromonosporaceae</taxon>
        <taxon>Promicromonospora</taxon>
    </lineage>
</organism>
<reference evidence="2" key="2">
    <citation type="submission" date="2020-09" db="EMBL/GenBank/DDBJ databases">
        <authorList>
            <person name="Sun Q."/>
            <person name="Zhou Y."/>
        </authorList>
    </citation>
    <scope>NUCLEOTIDE SEQUENCE</scope>
    <source>
        <strain evidence="2">CGMCC 4.7398</strain>
    </source>
</reference>
<gene>
    <name evidence="2" type="ORF">GCM10017772_40300</name>
</gene>